<keyword evidence="2" id="KW-1003">Cell membrane</keyword>
<feature type="domain" description="ABC3 transporter permease C-terminal" evidence="7">
    <location>
        <begin position="680"/>
        <end position="792"/>
    </location>
</feature>
<evidence type="ECO:0000313" key="9">
    <source>
        <dbReference type="EMBL" id="MBD1384995.1"/>
    </source>
</evidence>
<evidence type="ECO:0000313" key="10">
    <source>
        <dbReference type="Proteomes" id="UP000618754"/>
    </source>
</evidence>
<feature type="transmembrane region" description="Helical" evidence="6">
    <location>
        <begin position="677"/>
        <end position="701"/>
    </location>
</feature>
<feature type="transmembrane region" description="Helical" evidence="6">
    <location>
        <begin position="763"/>
        <end position="783"/>
    </location>
</feature>
<accession>A0ABR7X4J6</accession>
<evidence type="ECO:0000259" key="7">
    <source>
        <dbReference type="Pfam" id="PF02687"/>
    </source>
</evidence>
<dbReference type="Proteomes" id="UP000618754">
    <property type="component" value="Unassembled WGS sequence"/>
</dbReference>
<dbReference type="PANTHER" id="PTHR30572:SF18">
    <property type="entry name" value="ABC-TYPE MACROLIDE FAMILY EXPORT SYSTEM PERMEASE COMPONENT 2"/>
    <property type="match status" value="1"/>
</dbReference>
<sequence>MIRNYFKIAWRNLQKHRSFSFINIFGLAMGIAAFWLITLYVTDELSYDRYNTKADRIFRVAQHGQWNGGKFDLAVTSSPYAPTLKSEFPQVVDACRIDPEGGSKIIYGDKTINEGSILFADNSIFNIFSYQFLYGDAKDALVKPQTIVLTKTLAENIFGDAAEALNKTVTLGDQPATVTGIIADVPVNSHFTFKALRALPADYTAGYGSNWGNSNLYTYLLLKDHNDYKKIEAAGDNFFNKHIKNDLGPMKFTLQLQPLTDIHLRSNLSYELGSNGNITYIYVFSITALLILFIAIINYVNLTTARSSIRIKEIGVRKVIGSDRTQLMIMFFAECILLTFISTVLAATIIQFVLPAFNQLSGKNLVLLQFGTVKTTIAFIGFSLVAGILSGIYPALFLSGFKTIPAMKGQLGNKLSTILLRKSLVVFQFVITIVMIAGSFIIYQQLNYFQKRDLGFNKAQTLTFHINNRDIRGKVDALKQQLLLNPAIEAVGVAGNPIGNNNIGGGDFNLGADGKPTSESKIVQNLQIDEDFIPTMQIKMAGGRNFAKNSPSDVTDAILVNETLVKELGWKDAVGRRVRTGVDKDGKVITQTIVGVVKDFNTYSLQHKIAPMTMELPAEAKDKDNLYVRIARGNVQASLDYISKTYSRFDIENKAEFHFLDQNFAAQYQTEQKQGTILLIFTILAISIACLGLFGLVTFTAEQRVKEIGIRKVLGASVTSIVKLLSTDLMKLVLIAIVIASPIAWFAMDKWLQDFAYKISINWWVFLLAGGGAALIALATVSLQSIKAALTNPVKSLRSE</sequence>
<evidence type="ECO:0000256" key="1">
    <source>
        <dbReference type="ARBA" id="ARBA00004651"/>
    </source>
</evidence>
<feature type="transmembrane region" description="Helical" evidence="6">
    <location>
        <begin position="377"/>
        <end position="398"/>
    </location>
</feature>
<feature type="transmembrane region" description="Helical" evidence="6">
    <location>
        <begin position="419"/>
        <end position="443"/>
    </location>
</feature>
<protein>
    <submittedName>
        <fullName evidence="9">ABC transporter permease</fullName>
    </submittedName>
</protein>
<keyword evidence="3 6" id="KW-0812">Transmembrane</keyword>
<dbReference type="Pfam" id="PF02687">
    <property type="entry name" value="FtsX"/>
    <property type="match status" value="2"/>
</dbReference>
<dbReference type="RefSeq" id="WP_191174829.1">
    <property type="nucleotide sequence ID" value="NZ_JACWMW010000001.1"/>
</dbReference>
<proteinExistence type="predicted"/>
<evidence type="ECO:0000256" key="2">
    <source>
        <dbReference type="ARBA" id="ARBA00022475"/>
    </source>
</evidence>
<reference evidence="9 10" key="1">
    <citation type="submission" date="2020-09" db="EMBL/GenBank/DDBJ databases">
        <title>Novel species of Mucilaginibacter isolated from a glacier on the Tibetan Plateau.</title>
        <authorList>
            <person name="Liu Q."/>
            <person name="Xin Y.-H."/>
        </authorList>
    </citation>
    <scope>NUCLEOTIDE SEQUENCE [LARGE SCALE GENOMIC DNA]</scope>
    <source>
        <strain evidence="9 10">CGMCC 1.13878</strain>
    </source>
</reference>
<name>A0ABR7X4J6_9SPHI</name>
<dbReference type="PANTHER" id="PTHR30572">
    <property type="entry name" value="MEMBRANE COMPONENT OF TRANSPORTER-RELATED"/>
    <property type="match status" value="1"/>
</dbReference>
<feature type="domain" description="ABC3 transporter permease C-terminal" evidence="7">
    <location>
        <begin position="286"/>
        <end position="399"/>
    </location>
</feature>
<feature type="transmembrane region" description="Helical" evidence="6">
    <location>
        <begin position="280"/>
        <end position="302"/>
    </location>
</feature>
<comment type="caution">
    <text evidence="9">The sequence shown here is derived from an EMBL/GenBank/DDBJ whole genome shotgun (WGS) entry which is preliminary data.</text>
</comment>
<comment type="subcellular location">
    <subcellularLocation>
        <location evidence="1">Cell membrane</location>
        <topology evidence="1">Multi-pass membrane protein</topology>
    </subcellularLocation>
</comment>
<keyword evidence="5 6" id="KW-0472">Membrane</keyword>
<evidence type="ECO:0000256" key="4">
    <source>
        <dbReference type="ARBA" id="ARBA00022989"/>
    </source>
</evidence>
<dbReference type="EMBL" id="JACWMW010000001">
    <property type="protein sequence ID" value="MBD1384995.1"/>
    <property type="molecule type" value="Genomic_DNA"/>
</dbReference>
<dbReference type="InterPro" id="IPR050250">
    <property type="entry name" value="Macrolide_Exporter_MacB"/>
</dbReference>
<feature type="transmembrane region" description="Helical" evidence="6">
    <location>
        <begin position="327"/>
        <end position="357"/>
    </location>
</feature>
<dbReference type="Pfam" id="PF12704">
    <property type="entry name" value="MacB_PCD"/>
    <property type="match status" value="1"/>
</dbReference>
<feature type="transmembrane region" description="Helical" evidence="6">
    <location>
        <begin position="729"/>
        <end position="748"/>
    </location>
</feature>
<feature type="transmembrane region" description="Helical" evidence="6">
    <location>
        <begin position="21"/>
        <end position="41"/>
    </location>
</feature>
<keyword evidence="4 6" id="KW-1133">Transmembrane helix</keyword>
<dbReference type="InterPro" id="IPR025857">
    <property type="entry name" value="MacB_PCD"/>
</dbReference>
<feature type="domain" description="MacB-like periplasmic core" evidence="8">
    <location>
        <begin position="20"/>
        <end position="234"/>
    </location>
</feature>
<dbReference type="InterPro" id="IPR003838">
    <property type="entry name" value="ABC3_permease_C"/>
</dbReference>
<keyword evidence="10" id="KW-1185">Reference proteome</keyword>
<gene>
    <name evidence="9" type="ORF">IDJ75_06870</name>
</gene>
<organism evidence="9 10">
    <name type="scientific">Mucilaginibacter rigui</name>
    <dbReference type="NCBI Taxonomy" id="534635"/>
    <lineage>
        <taxon>Bacteria</taxon>
        <taxon>Pseudomonadati</taxon>
        <taxon>Bacteroidota</taxon>
        <taxon>Sphingobacteriia</taxon>
        <taxon>Sphingobacteriales</taxon>
        <taxon>Sphingobacteriaceae</taxon>
        <taxon>Mucilaginibacter</taxon>
    </lineage>
</organism>
<evidence type="ECO:0000256" key="3">
    <source>
        <dbReference type="ARBA" id="ARBA00022692"/>
    </source>
</evidence>
<evidence type="ECO:0000256" key="6">
    <source>
        <dbReference type="SAM" id="Phobius"/>
    </source>
</evidence>
<evidence type="ECO:0000259" key="8">
    <source>
        <dbReference type="Pfam" id="PF12704"/>
    </source>
</evidence>
<evidence type="ECO:0000256" key="5">
    <source>
        <dbReference type="ARBA" id="ARBA00023136"/>
    </source>
</evidence>